<dbReference type="Pfam" id="PF13444">
    <property type="entry name" value="Acetyltransf_5"/>
    <property type="match status" value="1"/>
</dbReference>
<keyword evidence="2" id="KW-0444">Lipid biosynthesis</keyword>
<evidence type="ECO:0000313" key="13">
    <source>
        <dbReference type="Proteomes" id="UP001156708"/>
    </source>
</evidence>
<evidence type="ECO:0000256" key="10">
    <source>
        <dbReference type="ARBA" id="ARBA00047785"/>
    </source>
</evidence>
<evidence type="ECO:0000256" key="3">
    <source>
        <dbReference type="ARBA" id="ARBA00022679"/>
    </source>
</evidence>
<comment type="catalytic activity">
    <reaction evidence="10">
        <text>a (3R)-hydroxyacyl-[ACP] + L-ornithine = a lyso-ornithine lipid + holo-[ACP] + H(+)</text>
        <dbReference type="Rhea" id="RHEA:20633"/>
        <dbReference type="Rhea" id="RHEA-COMP:9685"/>
        <dbReference type="Rhea" id="RHEA-COMP:9945"/>
        <dbReference type="ChEBI" id="CHEBI:15378"/>
        <dbReference type="ChEBI" id="CHEBI:46911"/>
        <dbReference type="ChEBI" id="CHEBI:64479"/>
        <dbReference type="ChEBI" id="CHEBI:78827"/>
        <dbReference type="ChEBI" id="CHEBI:138482"/>
        <dbReference type="EC" id="2.3.2.30"/>
    </reaction>
    <physiologicalReaction direction="left-to-right" evidence="10">
        <dbReference type="Rhea" id="RHEA:20634"/>
    </physiologicalReaction>
</comment>
<dbReference type="SUPFAM" id="SSF55729">
    <property type="entry name" value="Acyl-CoA N-acyltransferases (Nat)"/>
    <property type="match status" value="1"/>
</dbReference>
<dbReference type="EC" id="2.3.2.30" evidence="7"/>
<comment type="similarity">
    <text evidence="6">Belongs to the acetyltransferase family. OlsB subfamily.</text>
</comment>
<evidence type="ECO:0000256" key="4">
    <source>
        <dbReference type="ARBA" id="ARBA00023098"/>
    </source>
</evidence>
<comment type="function">
    <text evidence="9">Catalyzes the first step in the biosynthesis of ornithine lipids, which are phosphorus-free membrane lipids. Catalyzes the 3-hydroxyacyl-acyl carrier protein-dependent acylation of ornithine to form lyso-ornithine lipid (LOL).</text>
</comment>
<keyword evidence="4" id="KW-0443">Lipid metabolism</keyword>
<protein>
    <recommendedName>
        <fullName evidence="8">L-ornithine N(alpha)-acyltransferase</fullName>
        <ecNumber evidence="7">2.3.2.30</ecNumber>
    </recommendedName>
</protein>
<dbReference type="PANTHER" id="PTHR37323">
    <property type="entry name" value="GCN5-RELATED N-ACETYLTRANSFERASE"/>
    <property type="match status" value="1"/>
</dbReference>
<dbReference type="Proteomes" id="UP001156708">
    <property type="component" value="Unassembled WGS sequence"/>
</dbReference>
<proteinExistence type="inferred from homology"/>
<dbReference type="GO" id="GO:0043810">
    <property type="term" value="F:ornithine-acyl [acyl carrier protein] N-acyltransferase activity"/>
    <property type="evidence" value="ECO:0007669"/>
    <property type="project" value="UniProtKB-EC"/>
</dbReference>
<evidence type="ECO:0000256" key="6">
    <source>
        <dbReference type="ARBA" id="ARBA00038095"/>
    </source>
</evidence>
<name>A0AA37SIH6_9PROT</name>
<gene>
    <name evidence="12" type="ORF">GCM10007872_11920</name>
</gene>
<dbReference type="InterPro" id="IPR016181">
    <property type="entry name" value="Acyl_CoA_acyltransferase"/>
</dbReference>
<dbReference type="EMBL" id="BSNZ01000007">
    <property type="protein sequence ID" value="GLQ84284.1"/>
    <property type="molecule type" value="Genomic_DNA"/>
</dbReference>
<evidence type="ECO:0000256" key="5">
    <source>
        <dbReference type="ARBA" id="ARBA00023315"/>
    </source>
</evidence>
<reference evidence="13" key="1">
    <citation type="journal article" date="2019" name="Int. J. Syst. Evol. Microbiol.">
        <title>The Global Catalogue of Microorganisms (GCM) 10K type strain sequencing project: providing services to taxonomists for standard genome sequencing and annotation.</title>
        <authorList>
            <consortium name="The Broad Institute Genomics Platform"/>
            <consortium name="The Broad Institute Genome Sequencing Center for Infectious Disease"/>
            <person name="Wu L."/>
            <person name="Ma J."/>
        </authorList>
    </citation>
    <scope>NUCLEOTIDE SEQUENCE [LARGE SCALE GENOMIC DNA]</scope>
    <source>
        <strain evidence="13">NBRC 12467</strain>
    </source>
</reference>
<keyword evidence="13" id="KW-1185">Reference proteome</keyword>
<accession>A0AA37SIH6</accession>
<dbReference type="Gene3D" id="3.40.630.30">
    <property type="match status" value="1"/>
</dbReference>
<comment type="caution">
    <text evidence="12">The sequence shown here is derived from an EMBL/GenBank/DDBJ whole genome shotgun (WGS) entry which is preliminary data.</text>
</comment>
<feature type="region of interest" description="Disordered" evidence="11">
    <location>
        <begin position="1"/>
        <end position="34"/>
    </location>
</feature>
<evidence type="ECO:0000256" key="9">
    <source>
        <dbReference type="ARBA" id="ARBA00045724"/>
    </source>
</evidence>
<organism evidence="12 13">
    <name type="scientific">Gluconobacter sphaericus NBRC 12467</name>
    <dbReference type="NCBI Taxonomy" id="1307951"/>
    <lineage>
        <taxon>Bacteria</taxon>
        <taxon>Pseudomonadati</taxon>
        <taxon>Pseudomonadota</taxon>
        <taxon>Alphaproteobacteria</taxon>
        <taxon>Acetobacterales</taxon>
        <taxon>Acetobacteraceae</taxon>
        <taxon>Gluconobacter</taxon>
    </lineage>
</organism>
<sequence>MTTKPAGTPLSVPDDATVASVSAPASAPAPHTLASSEETLRQMETLSTLSLNREGGFQELRGGTLGVRIAETAEERDAAQALRYRVFFEELGARPDERAFRTKRDVDEFDEAADHLLVIDHAKGPGAAGVVGTYRLLRSDAAEKVGRFYTSSEYDISTLTEFPGRLLEVGRSCVAKEYRGRSAMQLLWRGIASYIFLHRIDVLFGCGSLPGTNPDALADQLTYMHHNHLAPPALRIRALPDRYVEMQRTDPHVLDYRACLNKLPPLIKGYLRLGGYVGDGAVVDEQFNTTDVAVLVKSELLADKYYRHYERRLRDALD</sequence>
<keyword evidence="5" id="KW-0012">Acyltransferase</keyword>
<evidence type="ECO:0000256" key="1">
    <source>
        <dbReference type="ARBA" id="ARBA00005189"/>
    </source>
</evidence>
<comment type="pathway">
    <text evidence="1">Lipid metabolism.</text>
</comment>
<evidence type="ECO:0000256" key="11">
    <source>
        <dbReference type="SAM" id="MobiDB-lite"/>
    </source>
</evidence>
<dbReference type="PANTHER" id="PTHR37323:SF1">
    <property type="entry name" value="L-ORNITHINE N(ALPHA)-ACYLTRANSFERASE"/>
    <property type="match status" value="1"/>
</dbReference>
<evidence type="ECO:0000256" key="2">
    <source>
        <dbReference type="ARBA" id="ARBA00022516"/>
    </source>
</evidence>
<dbReference type="InterPro" id="IPR052351">
    <property type="entry name" value="Ornithine_N-alpha-AT"/>
</dbReference>
<dbReference type="AlphaFoldDB" id="A0AA37SIH6"/>
<evidence type="ECO:0000256" key="7">
    <source>
        <dbReference type="ARBA" id="ARBA00039058"/>
    </source>
</evidence>
<evidence type="ECO:0000256" key="8">
    <source>
        <dbReference type="ARBA" id="ARBA00039866"/>
    </source>
</evidence>
<keyword evidence="3" id="KW-0808">Transferase</keyword>
<evidence type="ECO:0000313" key="12">
    <source>
        <dbReference type="EMBL" id="GLQ84284.1"/>
    </source>
</evidence>
<feature type="compositionally biased region" description="Low complexity" evidence="11">
    <location>
        <begin position="16"/>
        <end position="34"/>
    </location>
</feature>
<dbReference type="GO" id="GO:0006629">
    <property type="term" value="P:lipid metabolic process"/>
    <property type="evidence" value="ECO:0007669"/>
    <property type="project" value="UniProtKB-KW"/>
</dbReference>